<dbReference type="NCBIfam" id="NF004051">
    <property type="entry name" value="PRK05571.1"/>
    <property type="match status" value="1"/>
</dbReference>
<feature type="binding site" evidence="4">
    <location>
        <begin position="66"/>
        <end position="70"/>
    </location>
    <ligand>
        <name>D-ribulose 5-phosphate</name>
        <dbReference type="ChEBI" id="CHEBI:58121"/>
    </ligand>
</feature>
<dbReference type="NCBIfam" id="TIGR01120">
    <property type="entry name" value="rpiB"/>
    <property type="match status" value="1"/>
</dbReference>
<comment type="similarity">
    <text evidence="1">Belongs to the LacAB/RpiB family.</text>
</comment>
<dbReference type="KEGG" id="tob:V4D31_04605"/>
<feature type="binding site" evidence="4">
    <location>
        <position position="99"/>
    </location>
    <ligand>
        <name>D-ribulose 5-phosphate</name>
        <dbReference type="ChEBI" id="CHEBI:58121"/>
    </ligand>
</feature>
<dbReference type="Pfam" id="PF02502">
    <property type="entry name" value="LacAB_rpiB"/>
    <property type="match status" value="1"/>
</dbReference>
<dbReference type="EMBL" id="CP144374">
    <property type="protein sequence ID" value="XCH49446.1"/>
    <property type="molecule type" value="Genomic_DNA"/>
</dbReference>
<dbReference type="GO" id="GO:0004751">
    <property type="term" value="F:ribose-5-phosphate isomerase activity"/>
    <property type="evidence" value="ECO:0007669"/>
    <property type="project" value="UniProtKB-EC"/>
</dbReference>
<dbReference type="AlphaFoldDB" id="A0AAU8H7M7"/>
<feature type="binding site" evidence="4">
    <location>
        <position position="136"/>
    </location>
    <ligand>
        <name>D-ribulose 5-phosphate</name>
        <dbReference type="ChEBI" id="CHEBI:58121"/>
    </ligand>
</feature>
<dbReference type="GO" id="GO:0005975">
    <property type="term" value="P:carbohydrate metabolic process"/>
    <property type="evidence" value="ECO:0007669"/>
    <property type="project" value="InterPro"/>
</dbReference>
<evidence type="ECO:0000256" key="1">
    <source>
        <dbReference type="ARBA" id="ARBA00008754"/>
    </source>
</evidence>
<name>A0AAU8H7M7_9BACT</name>
<dbReference type="PANTHER" id="PTHR30345">
    <property type="entry name" value="RIBOSE-5-PHOSPHATE ISOMERASE B"/>
    <property type="match status" value="1"/>
</dbReference>
<dbReference type="NCBIfam" id="TIGR00689">
    <property type="entry name" value="rpiB_lacA_lacB"/>
    <property type="match status" value="1"/>
</dbReference>
<evidence type="ECO:0000256" key="4">
    <source>
        <dbReference type="PIRSR" id="PIRSR005384-2"/>
    </source>
</evidence>
<keyword evidence="2 5" id="KW-0413">Isomerase</keyword>
<feature type="active site" description="Proton donor" evidence="3">
    <location>
        <position position="98"/>
    </location>
</feature>
<proteinExistence type="inferred from homology"/>
<feature type="binding site" evidence="4">
    <location>
        <begin position="8"/>
        <end position="9"/>
    </location>
    <ligand>
        <name>D-ribulose 5-phosphate</name>
        <dbReference type="ChEBI" id="CHEBI:58121"/>
    </ligand>
</feature>
<dbReference type="EC" id="5.3.1.6" evidence="5"/>
<dbReference type="SUPFAM" id="SSF89623">
    <property type="entry name" value="Ribose/Galactose isomerase RpiB/AlsB"/>
    <property type="match status" value="1"/>
</dbReference>
<accession>A0AAU8H7M7</accession>
<dbReference type="PANTHER" id="PTHR30345:SF0">
    <property type="entry name" value="DNA DAMAGE-REPAIR_TOLERATION PROTEIN DRT102"/>
    <property type="match status" value="1"/>
</dbReference>
<organism evidence="5">
    <name type="scientific">Thermodesulfovibrio obliviosus</name>
    <dbReference type="NCBI Taxonomy" id="3118332"/>
    <lineage>
        <taxon>Bacteria</taxon>
        <taxon>Pseudomonadati</taxon>
        <taxon>Nitrospirota</taxon>
        <taxon>Thermodesulfovibrionia</taxon>
        <taxon>Thermodesulfovibrionales</taxon>
        <taxon>Thermodesulfovibrionaceae</taxon>
        <taxon>Thermodesulfovibrio</taxon>
    </lineage>
</organism>
<gene>
    <name evidence="5" type="primary">rpiB</name>
    <name evidence="5" type="ORF">V4D31_04605</name>
</gene>
<feature type="active site" description="Proton acceptor" evidence="3">
    <location>
        <position position="65"/>
    </location>
</feature>
<dbReference type="InterPro" id="IPR003500">
    <property type="entry name" value="RpiB_LacA_LacB"/>
</dbReference>
<reference evidence="5" key="1">
    <citation type="submission" date="2024-01" db="EMBL/GenBank/DDBJ databases">
        <title>The first autotrophic representatives of the genus Thermodesulfovibrio.</title>
        <authorList>
            <person name="Maltseva A.I."/>
            <person name="Elcheninov A.G."/>
            <person name="Kublanov I.V."/>
            <person name="Lebedinsky A.V."/>
            <person name="Frolov E.N."/>
        </authorList>
    </citation>
    <scope>NUCLEOTIDE SEQUENCE</scope>
    <source>
        <strain evidence="5">3462-1</strain>
    </source>
</reference>
<dbReference type="PIRSF" id="PIRSF005384">
    <property type="entry name" value="RpiB_LacA_B"/>
    <property type="match status" value="1"/>
</dbReference>
<protein>
    <submittedName>
        <fullName evidence="5">Ribose 5-phosphate isomerase B</fullName>
        <ecNumber evidence="5">5.3.1.6</ecNumber>
    </submittedName>
</protein>
<evidence type="ECO:0000256" key="2">
    <source>
        <dbReference type="ARBA" id="ARBA00023235"/>
    </source>
</evidence>
<dbReference type="InterPro" id="IPR036569">
    <property type="entry name" value="RpiB_LacA_LacB_sf"/>
</dbReference>
<dbReference type="RefSeq" id="WP_353687070.1">
    <property type="nucleotide sequence ID" value="NZ_CP144374.1"/>
</dbReference>
<dbReference type="Gene3D" id="3.40.1400.10">
    <property type="entry name" value="Sugar-phosphate isomerase, RpiB/LacA/LacB"/>
    <property type="match status" value="1"/>
</dbReference>
<evidence type="ECO:0000313" key="5">
    <source>
        <dbReference type="EMBL" id="XCH49446.1"/>
    </source>
</evidence>
<sequence length="148" mass="16408">MKIAMATDHAAFSLKERIKHYLNNLEHEVIDFGCYSEESADYPLFISKAARAVANGQCERGIVMCGSGIGASIVANKIKGIRCALVYTPELCRLARQHNDANIIALAGRFTEEDTAKRIVDVFLLTKFEGGRHLGRVNQIIEIEEGRL</sequence>
<feature type="binding site" evidence="4">
    <location>
        <position position="109"/>
    </location>
    <ligand>
        <name>D-ribulose 5-phosphate</name>
        <dbReference type="ChEBI" id="CHEBI:58121"/>
    </ligand>
</feature>
<dbReference type="InterPro" id="IPR004785">
    <property type="entry name" value="RpiB"/>
</dbReference>
<evidence type="ECO:0000256" key="3">
    <source>
        <dbReference type="PIRSR" id="PIRSR005384-1"/>
    </source>
</evidence>
<feature type="binding site" evidence="4">
    <location>
        <position position="132"/>
    </location>
    <ligand>
        <name>D-ribulose 5-phosphate</name>
        <dbReference type="ChEBI" id="CHEBI:58121"/>
    </ligand>
</feature>